<dbReference type="InParanoid" id="K1Q2B6"/>
<sequence length="204" mass="23165">MFFKYLRQVIDESLRCAVIAPWTARYQDFDSELGGHKIPKNTPVIHALGVSLQNEKYFPLPNKFDPDRFSAENSKSRPSYSFQRFGFAGKRKCPADIFAYVEATVTLFSILRKFKIKMVEGQVVTPTFGFVTHPTEEILEVFVPTSPHLAGALVKVFPECLLLYLGSSPCPKEAERQLPDDYWRAVFPAPQFYTHGHCATTFSS</sequence>
<dbReference type="PANTHER" id="PTHR24280">
    <property type="entry name" value="CYTOCHROME P450 20A1"/>
    <property type="match status" value="1"/>
</dbReference>
<dbReference type="GO" id="GO:0016705">
    <property type="term" value="F:oxidoreductase activity, acting on paired donors, with incorporation or reduction of molecular oxygen"/>
    <property type="evidence" value="ECO:0007669"/>
    <property type="project" value="InterPro"/>
</dbReference>
<dbReference type="PANTHER" id="PTHR24280:SF4">
    <property type="entry name" value="CYTOCHROME P450 20A1"/>
    <property type="match status" value="1"/>
</dbReference>
<name>K1Q2B6_MAGGI</name>
<evidence type="ECO:0000256" key="1">
    <source>
        <dbReference type="ARBA" id="ARBA00010617"/>
    </source>
</evidence>
<dbReference type="GO" id="GO:0016020">
    <property type="term" value="C:membrane"/>
    <property type="evidence" value="ECO:0007669"/>
    <property type="project" value="TreeGrafter"/>
</dbReference>
<dbReference type="InterPro" id="IPR001128">
    <property type="entry name" value="Cyt_P450"/>
</dbReference>
<dbReference type="Pfam" id="PF00067">
    <property type="entry name" value="p450"/>
    <property type="match status" value="1"/>
</dbReference>
<dbReference type="AlphaFoldDB" id="K1Q2B6"/>
<dbReference type="HOGENOM" id="CLU_1344429_0_0_1"/>
<proteinExistence type="inferred from homology"/>
<reference evidence="2" key="1">
    <citation type="journal article" date="2012" name="Nature">
        <title>The oyster genome reveals stress adaptation and complexity of shell formation.</title>
        <authorList>
            <person name="Zhang G."/>
            <person name="Fang X."/>
            <person name="Guo X."/>
            <person name="Li L."/>
            <person name="Luo R."/>
            <person name="Xu F."/>
            <person name="Yang P."/>
            <person name="Zhang L."/>
            <person name="Wang X."/>
            <person name="Qi H."/>
            <person name="Xiong Z."/>
            <person name="Que H."/>
            <person name="Xie Y."/>
            <person name="Holland P.W."/>
            <person name="Paps J."/>
            <person name="Zhu Y."/>
            <person name="Wu F."/>
            <person name="Chen Y."/>
            <person name="Wang J."/>
            <person name="Peng C."/>
            <person name="Meng J."/>
            <person name="Yang L."/>
            <person name="Liu J."/>
            <person name="Wen B."/>
            <person name="Zhang N."/>
            <person name="Huang Z."/>
            <person name="Zhu Q."/>
            <person name="Feng Y."/>
            <person name="Mount A."/>
            <person name="Hedgecock D."/>
            <person name="Xu Z."/>
            <person name="Liu Y."/>
            <person name="Domazet-Loso T."/>
            <person name="Du Y."/>
            <person name="Sun X."/>
            <person name="Zhang S."/>
            <person name="Liu B."/>
            <person name="Cheng P."/>
            <person name="Jiang X."/>
            <person name="Li J."/>
            <person name="Fan D."/>
            <person name="Wang W."/>
            <person name="Fu W."/>
            <person name="Wang T."/>
            <person name="Wang B."/>
            <person name="Zhang J."/>
            <person name="Peng Z."/>
            <person name="Li Y."/>
            <person name="Li N."/>
            <person name="Wang J."/>
            <person name="Chen M."/>
            <person name="He Y."/>
            <person name="Tan F."/>
            <person name="Song X."/>
            <person name="Zheng Q."/>
            <person name="Huang R."/>
            <person name="Yang H."/>
            <person name="Du X."/>
            <person name="Chen L."/>
            <person name="Yang M."/>
            <person name="Gaffney P.M."/>
            <person name="Wang S."/>
            <person name="Luo L."/>
            <person name="She Z."/>
            <person name="Ming Y."/>
            <person name="Huang W."/>
            <person name="Zhang S."/>
            <person name="Huang B."/>
            <person name="Zhang Y."/>
            <person name="Qu T."/>
            <person name="Ni P."/>
            <person name="Miao G."/>
            <person name="Wang J."/>
            <person name="Wang Q."/>
            <person name="Steinberg C.E."/>
            <person name="Wang H."/>
            <person name="Li N."/>
            <person name="Qian L."/>
            <person name="Zhang G."/>
            <person name="Li Y."/>
            <person name="Yang H."/>
            <person name="Liu X."/>
            <person name="Wang J."/>
            <person name="Yin Y."/>
            <person name="Wang J."/>
        </authorList>
    </citation>
    <scope>NUCLEOTIDE SEQUENCE [LARGE SCALE GENOMIC DNA]</scope>
    <source>
        <strain evidence="2">05x7-T-G4-1.051#20</strain>
    </source>
</reference>
<dbReference type="EMBL" id="JH817968">
    <property type="protein sequence ID" value="EKC23015.1"/>
    <property type="molecule type" value="Genomic_DNA"/>
</dbReference>
<gene>
    <name evidence="2" type="ORF">CGI_10000907</name>
</gene>
<dbReference type="GO" id="GO:0005506">
    <property type="term" value="F:iron ion binding"/>
    <property type="evidence" value="ECO:0007669"/>
    <property type="project" value="InterPro"/>
</dbReference>
<dbReference type="GO" id="GO:0020037">
    <property type="term" value="F:heme binding"/>
    <property type="evidence" value="ECO:0007669"/>
    <property type="project" value="InterPro"/>
</dbReference>
<accession>K1Q2B6</accession>
<protein>
    <submittedName>
        <fullName evidence="2">Cytochrome P450 20A1</fullName>
    </submittedName>
</protein>
<dbReference type="Gene3D" id="1.10.630.10">
    <property type="entry name" value="Cytochrome P450"/>
    <property type="match status" value="1"/>
</dbReference>
<evidence type="ECO:0000313" key="2">
    <source>
        <dbReference type="EMBL" id="EKC23015.1"/>
    </source>
</evidence>
<organism evidence="2">
    <name type="scientific">Magallana gigas</name>
    <name type="common">Pacific oyster</name>
    <name type="synonym">Crassostrea gigas</name>
    <dbReference type="NCBI Taxonomy" id="29159"/>
    <lineage>
        <taxon>Eukaryota</taxon>
        <taxon>Metazoa</taxon>
        <taxon>Spiralia</taxon>
        <taxon>Lophotrochozoa</taxon>
        <taxon>Mollusca</taxon>
        <taxon>Bivalvia</taxon>
        <taxon>Autobranchia</taxon>
        <taxon>Pteriomorphia</taxon>
        <taxon>Ostreida</taxon>
        <taxon>Ostreoidea</taxon>
        <taxon>Ostreidae</taxon>
        <taxon>Magallana</taxon>
    </lineage>
</organism>
<dbReference type="InterPro" id="IPR052666">
    <property type="entry name" value="CYP450_20A1-like"/>
</dbReference>
<dbReference type="InterPro" id="IPR036396">
    <property type="entry name" value="Cyt_P450_sf"/>
</dbReference>
<dbReference type="SUPFAM" id="SSF48264">
    <property type="entry name" value="Cytochrome P450"/>
    <property type="match status" value="1"/>
</dbReference>
<comment type="similarity">
    <text evidence="1">Belongs to the cytochrome P450 family.</text>
</comment>
<dbReference type="GO" id="GO:0004497">
    <property type="term" value="F:monooxygenase activity"/>
    <property type="evidence" value="ECO:0007669"/>
    <property type="project" value="InterPro"/>
</dbReference>